<evidence type="ECO:0000313" key="3">
    <source>
        <dbReference type="Proteomes" id="UP000219215"/>
    </source>
</evidence>
<dbReference type="KEGG" id="pprf:DPRO_0230"/>
<accession>A0A2C8F5M2</accession>
<gene>
    <name evidence="2" type="ORF">DPRO_0230</name>
</gene>
<dbReference type="Proteomes" id="UP000219215">
    <property type="component" value="Chromosome DPRO"/>
</dbReference>
<evidence type="ECO:0000256" key="1">
    <source>
        <dbReference type="SAM" id="MobiDB-lite"/>
    </source>
</evidence>
<protein>
    <submittedName>
        <fullName evidence="2">Uncharacterized protein</fullName>
    </submittedName>
</protein>
<dbReference type="RefSeq" id="WP_097010420.1">
    <property type="nucleotide sequence ID" value="NZ_LT907975.1"/>
</dbReference>
<organism evidence="2 3">
    <name type="scientific">Pseudodesulfovibrio profundus</name>
    <dbReference type="NCBI Taxonomy" id="57320"/>
    <lineage>
        <taxon>Bacteria</taxon>
        <taxon>Pseudomonadati</taxon>
        <taxon>Thermodesulfobacteriota</taxon>
        <taxon>Desulfovibrionia</taxon>
        <taxon>Desulfovibrionales</taxon>
        <taxon>Desulfovibrionaceae</taxon>
    </lineage>
</organism>
<feature type="region of interest" description="Disordered" evidence="1">
    <location>
        <begin position="32"/>
        <end position="99"/>
    </location>
</feature>
<keyword evidence="3" id="KW-1185">Reference proteome</keyword>
<sequence>MNRQKLAIILIGCALVLALGAYLLIPKQEENSTSLRQEVSPPEETAQAPAWVEKGQEAEPDYTPPQKKEQEEESPSEQTDTTAKVEKEDKQPAPQVTEVEEDSIVTFSFVESLAEYLLKNFQPQDVNGKPATKVSPKSLNMYFGLELKGFAVQVQNIRTARSSVLDYAFTPDMVRTLHQIYAPAFLAHLKETATNEQREYLVSGEKQLRILENIEVASMLRLNAVRLDQTASVFRTLASDPSLMDDAASYLQAAKAVERYNSQLQMAIADNKDVSNASDRLKSAIIQRERIKNSIITKLGNTCGGCSPSDLFYLAQWSYRRTLPQQSDKTATFDAVAETLEDMAERFRQEAKKLAAS</sequence>
<name>A0A2C8F5M2_9BACT</name>
<reference evidence="3" key="1">
    <citation type="submission" date="2017-09" db="EMBL/GenBank/DDBJ databases">
        <authorList>
            <person name="Regsiter A."/>
            <person name="William W."/>
        </authorList>
    </citation>
    <scope>NUCLEOTIDE SEQUENCE [LARGE SCALE GENOMIC DNA]</scope>
    <source>
        <strain evidence="3">500-1</strain>
    </source>
</reference>
<proteinExistence type="predicted"/>
<dbReference type="EMBL" id="LT907975">
    <property type="protein sequence ID" value="SOB57109.1"/>
    <property type="molecule type" value="Genomic_DNA"/>
</dbReference>
<dbReference type="OrthoDB" id="5471817at2"/>
<evidence type="ECO:0000313" key="2">
    <source>
        <dbReference type="EMBL" id="SOB57109.1"/>
    </source>
</evidence>
<dbReference type="AlphaFoldDB" id="A0A2C8F5M2"/>